<dbReference type="SUPFAM" id="SSF51905">
    <property type="entry name" value="FAD/NAD(P)-binding domain"/>
    <property type="match status" value="1"/>
</dbReference>
<proteinExistence type="inferred from homology"/>
<comment type="similarity">
    <text evidence="5 12">Belongs to the protoporphyrinogen/coproporphyrinogen oxidase family. Coproporphyrinogen III oxidase subfamily.</text>
</comment>
<evidence type="ECO:0000256" key="11">
    <source>
        <dbReference type="ARBA" id="ARBA00023133"/>
    </source>
</evidence>
<dbReference type="PANTHER" id="PTHR42923">
    <property type="entry name" value="PROTOPORPHYRINOGEN OXIDASE"/>
    <property type="match status" value="1"/>
</dbReference>
<keyword evidence="10 12" id="KW-0560">Oxidoreductase</keyword>
<dbReference type="SUPFAM" id="SSF54373">
    <property type="entry name" value="FAD-linked reductases, C-terminal domain"/>
    <property type="match status" value="1"/>
</dbReference>
<keyword evidence="12" id="KW-0963">Cytoplasm</keyword>
<accession>A0A5B7WWI0</accession>
<protein>
    <recommendedName>
        <fullName evidence="7 12">Coproporphyrinogen III oxidase</fullName>
        <ecNumber evidence="6 12">1.3.3.15</ecNumber>
    </recommendedName>
</protein>
<dbReference type="EMBL" id="CP034412">
    <property type="protein sequence ID" value="QCY47634.1"/>
    <property type="molecule type" value="Genomic_DNA"/>
</dbReference>
<evidence type="ECO:0000256" key="8">
    <source>
        <dbReference type="ARBA" id="ARBA00022630"/>
    </source>
</evidence>
<evidence type="ECO:0000256" key="9">
    <source>
        <dbReference type="ARBA" id="ARBA00022827"/>
    </source>
</evidence>
<evidence type="ECO:0000256" key="4">
    <source>
        <dbReference type="ARBA" id="ARBA00004744"/>
    </source>
</evidence>
<evidence type="ECO:0000256" key="12">
    <source>
        <dbReference type="RuleBase" id="RU364052"/>
    </source>
</evidence>
<dbReference type="RefSeq" id="WP_138926512.1">
    <property type="nucleotide sequence ID" value="NZ_CP034412.1"/>
</dbReference>
<feature type="region of interest" description="Disordered" evidence="13">
    <location>
        <begin position="1"/>
        <end position="21"/>
    </location>
</feature>
<dbReference type="Gene3D" id="3.90.660.20">
    <property type="entry name" value="Protoporphyrinogen oxidase, mitochondrial, domain 2"/>
    <property type="match status" value="1"/>
</dbReference>
<evidence type="ECO:0000256" key="7">
    <source>
        <dbReference type="ARBA" id="ARBA00019046"/>
    </source>
</evidence>
<dbReference type="GO" id="GO:0006783">
    <property type="term" value="P:heme biosynthetic process"/>
    <property type="evidence" value="ECO:0007669"/>
    <property type="project" value="UniProtKB-UniRule"/>
</dbReference>
<evidence type="ECO:0000256" key="10">
    <source>
        <dbReference type="ARBA" id="ARBA00023002"/>
    </source>
</evidence>
<keyword evidence="11 12" id="KW-0350">Heme biosynthesis</keyword>
<dbReference type="InterPro" id="IPR002937">
    <property type="entry name" value="Amino_oxidase"/>
</dbReference>
<keyword evidence="16" id="KW-1185">Reference proteome</keyword>
<evidence type="ECO:0000256" key="6">
    <source>
        <dbReference type="ARBA" id="ARBA00012402"/>
    </source>
</evidence>
<evidence type="ECO:0000256" key="2">
    <source>
        <dbReference type="ARBA" id="ARBA00001974"/>
    </source>
</evidence>
<dbReference type="InterPro" id="IPR050464">
    <property type="entry name" value="Zeta_carotene_desat/Oxidored"/>
</dbReference>
<dbReference type="InterPro" id="IPR036188">
    <property type="entry name" value="FAD/NAD-bd_sf"/>
</dbReference>
<name>A0A5B7WWI0_9MICC</name>
<dbReference type="InterPro" id="IPR004572">
    <property type="entry name" value="Protoporphyrinogen_oxidase"/>
</dbReference>
<evidence type="ECO:0000313" key="16">
    <source>
        <dbReference type="Proteomes" id="UP000307000"/>
    </source>
</evidence>
<keyword evidence="8 12" id="KW-0285">Flavoprotein</keyword>
<dbReference type="Gene3D" id="1.10.3110.10">
    <property type="entry name" value="protoporphyrinogen ix oxidase, domain 3"/>
    <property type="match status" value="1"/>
</dbReference>
<evidence type="ECO:0000256" key="1">
    <source>
        <dbReference type="ARBA" id="ARBA00001755"/>
    </source>
</evidence>
<dbReference type="AlphaFoldDB" id="A0A5B7WWI0"/>
<dbReference type="Proteomes" id="UP000307000">
    <property type="component" value="Chromosome"/>
</dbReference>
<evidence type="ECO:0000256" key="13">
    <source>
        <dbReference type="SAM" id="MobiDB-lite"/>
    </source>
</evidence>
<comment type="catalytic activity">
    <reaction evidence="1">
        <text>coproporphyrinogen III + 3 O2 = coproporphyrin III + 3 H2O2</text>
        <dbReference type="Rhea" id="RHEA:43436"/>
        <dbReference type="ChEBI" id="CHEBI:15379"/>
        <dbReference type="ChEBI" id="CHEBI:16240"/>
        <dbReference type="ChEBI" id="CHEBI:57309"/>
        <dbReference type="ChEBI" id="CHEBI:131725"/>
        <dbReference type="EC" id="1.3.3.15"/>
    </reaction>
    <physiologicalReaction direction="left-to-right" evidence="1">
        <dbReference type="Rhea" id="RHEA:43437"/>
    </physiologicalReaction>
</comment>
<keyword evidence="9 12" id="KW-0274">FAD</keyword>
<sequence>MIDERGQQARHNPSTTRVRRDIATDAAAHALRLLEKIRTSTQRPGPDTAGEQAGKPHAIVIGGGISGLVAAHELQQTGHRVTVLEAAADFGGCLRRMEVAGLQLDAGAESFAVRSNTVAEFLQELDMGQKIVPTSGMSAWLTQQRDEHVESHPMPASSLMGIPAQVRSDEVRALIGRPAVVRAAADLVTPMPKKWATEKLSVGEVVRQRMGSAVLEQLVAPVVAGVYSTDPNQVDIDAAAPGLRQAMQDTGSLARAVAQLQGQAPAGSRVAGLQDGMYTLITELTAQLREAGVNLVRNAPVTALAHDPQAAEPFTVTSHTEVLHADKVVVATQAAAAAPLLQPLLPAGTLAGAGRESNSIALVILVVDKPELDEAPRGSGVLVTEGSTIKAKALTHSTAKWPWLGDATGPGTHVVRLSYGRIGHREPLVEAGNDAALTSQAIADAATILGVDVGEDDVLGSAISRFSDMVPLTGNAQRQANARLDEALQDLQGLSVVGAWRSGTGLARVIAHTRAQVAISAS</sequence>
<organism evidence="15 16">
    <name type="scientific">Glutamicibacter creatinolyticus</name>
    <dbReference type="NCBI Taxonomy" id="162496"/>
    <lineage>
        <taxon>Bacteria</taxon>
        <taxon>Bacillati</taxon>
        <taxon>Actinomycetota</taxon>
        <taxon>Actinomycetes</taxon>
        <taxon>Micrococcales</taxon>
        <taxon>Micrococcaceae</taxon>
        <taxon>Glutamicibacter</taxon>
    </lineage>
</organism>
<dbReference type="GO" id="GO:0004729">
    <property type="term" value="F:oxygen-dependent protoporphyrinogen oxidase activity"/>
    <property type="evidence" value="ECO:0007669"/>
    <property type="project" value="UniProtKB-UniRule"/>
</dbReference>
<dbReference type="GO" id="GO:0005737">
    <property type="term" value="C:cytoplasm"/>
    <property type="evidence" value="ECO:0007669"/>
    <property type="project" value="UniProtKB-SubCell"/>
</dbReference>
<dbReference type="Pfam" id="PF01593">
    <property type="entry name" value="Amino_oxidase"/>
    <property type="match status" value="1"/>
</dbReference>
<gene>
    <name evidence="15" type="primary">hemY</name>
    <name evidence="15" type="ORF">GcLGCM259_1919</name>
</gene>
<comment type="function">
    <text evidence="3 12">Involved in coproporphyrin-dependent heme b biosynthesis. Catalyzes the oxidation of coproporphyrinogen III to coproporphyrin III.</text>
</comment>
<evidence type="ECO:0000256" key="3">
    <source>
        <dbReference type="ARBA" id="ARBA00002185"/>
    </source>
</evidence>
<feature type="domain" description="Amine oxidase" evidence="14">
    <location>
        <begin position="65"/>
        <end position="503"/>
    </location>
</feature>
<dbReference type="Gene3D" id="3.50.50.60">
    <property type="entry name" value="FAD/NAD(P)-binding domain"/>
    <property type="match status" value="1"/>
</dbReference>
<reference evidence="15 16" key="1">
    <citation type="submission" date="2018-12" db="EMBL/GenBank/DDBJ databases">
        <title>Complete Genome Sequence of Glutamicibacter creatinolyticus strain LGCM259,isolated from an abscess of a 12-year-old mare in Italy.</title>
        <authorList>
            <person name="Santos R.G."/>
            <person name="Silva A.L."/>
            <person name="Seyffert N."/>
            <person name="Castro T.L.P."/>
            <person name="Attili A.R."/>
            <person name="Rifici C."/>
            <person name="Mazzullo G."/>
            <person name="Brenig B."/>
            <person name="Venanzi F."/>
            <person name="Azevedo V."/>
        </authorList>
    </citation>
    <scope>NUCLEOTIDE SEQUENCE [LARGE SCALE GENOMIC DNA]</scope>
    <source>
        <strain evidence="15 16">LGCM 259</strain>
    </source>
</reference>
<comment type="pathway">
    <text evidence="4 12">Porphyrin-containing compound metabolism; protoheme biosynthesis.</text>
</comment>
<evidence type="ECO:0000259" key="14">
    <source>
        <dbReference type="Pfam" id="PF01593"/>
    </source>
</evidence>
<dbReference type="NCBIfam" id="TIGR00562">
    <property type="entry name" value="proto_IX_ox"/>
    <property type="match status" value="1"/>
</dbReference>
<dbReference type="EC" id="1.3.3.15" evidence="6 12"/>
<comment type="subcellular location">
    <subcellularLocation>
        <location evidence="12">Cytoplasm</location>
    </subcellularLocation>
</comment>
<dbReference type="UniPathway" id="UPA00252"/>
<evidence type="ECO:0000256" key="5">
    <source>
        <dbReference type="ARBA" id="ARBA00008310"/>
    </source>
</evidence>
<evidence type="ECO:0000313" key="15">
    <source>
        <dbReference type="EMBL" id="QCY47634.1"/>
    </source>
</evidence>
<comment type="cofactor">
    <cofactor evidence="2 12">
        <name>FAD</name>
        <dbReference type="ChEBI" id="CHEBI:57692"/>
    </cofactor>
</comment>
<dbReference type="KEGG" id="gcr:GcLGCM259_1919"/>
<dbReference type="PANTHER" id="PTHR42923:SF3">
    <property type="entry name" value="PROTOPORPHYRINOGEN OXIDASE"/>
    <property type="match status" value="1"/>
</dbReference>